<dbReference type="Proteomes" id="UP001153714">
    <property type="component" value="Chromosome 3"/>
</dbReference>
<organism evidence="1 2">
    <name type="scientific">Diatraea saccharalis</name>
    <name type="common">sugarcane borer</name>
    <dbReference type="NCBI Taxonomy" id="40085"/>
    <lineage>
        <taxon>Eukaryota</taxon>
        <taxon>Metazoa</taxon>
        <taxon>Ecdysozoa</taxon>
        <taxon>Arthropoda</taxon>
        <taxon>Hexapoda</taxon>
        <taxon>Insecta</taxon>
        <taxon>Pterygota</taxon>
        <taxon>Neoptera</taxon>
        <taxon>Endopterygota</taxon>
        <taxon>Lepidoptera</taxon>
        <taxon>Glossata</taxon>
        <taxon>Ditrysia</taxon>
        <taxon>Pyraloidea</taxon>
        <taxon>Crambidae</taxon>
        <taxon>Crambinae</taxon>
        <taxon>Diatraea</taxon>
    </lineage>
</organism>
<keyword evidence="2" id="KW-1185">Reference proteome</keyword>
<reference evidence="1" key="2">
    <citation type="submission" date="2022-10" db="EMBL/GenBank/DDBJ databases">
        <authorList>
            <consortium name="ENA_rothamsted_submissions"/>
            <consortium name="culmorum"/>
            <person name="King R."/>
        </authorList>
    </citation>
    <scope>NUCLEOTIDE SEQUENCE</scope>
</reference>
<gene>
    <name evidence="1" type="ORF">DIATSA_LOCUS8946</name>
</gene>
<dbReference type="AlphaFoldDB" id="A0A9N9WHS3"/>
<evidence type="ECO:0008006" key="3">
    <source>
        <dbReference type="Google" id="ProtNLM"/>
    </source>
</evidence>
<evidence type="ECO:0000313" key="1">
    <source>
        <dbReference type="EMBL" id="CAG9791325.1"/>
    </source>
</evidence>
<protein>
    <recommendedName>
        <fullName evidence="3">Mutant cadherin</fullName>
    </recommendedName>
</protein>
<sequence>MDNESLIKICVSEFSEKEIEDAKTLLFESVQKEAHRKVSRRKGGKTTRNVEDIICFFKEVDPDCVPIFVARDLQKLPPISFDHIDAVSILKDITKLRNDMNNFKEKYATLSQVQELQNDLESVKLASSYNYQNVNTGKRGAYLLESGPIGLLPSINNCEGRPVSAVQNSNGCTDDNAHRKSCSRINAVAESASRALSVSPKTSATGIAIHCTTAPARQHVPLHTTASYKNGERDCATKEQCKVKNPLQVSMADME</sequence>
<accession>A0A9N9WHS3</accession>
<name>A0A9N9WHS3_9NEOP</name>
<proteinExistence type="predicted"/>
<dbReference type="EMBL" id="OU893334">
    <property type="protein sequence ID" value="CAG9791325.1"/>
    <property type="molecule type" value="Genomic_DNA"/>
</dbReference>
<dbReference type="OrthoDB" id="7477592at2759"/>
<evidence type="ECO:0000313" key="2">
    <source>
        <dbReference type="Proteomes" id="UP001153714"/>
    </source>
</evidence>
<reference evidence="1" key="1">
    <citation type="submission" date="2021-12" db="EMBL/GenBank/DDBJ databases">
        <authorList>
            <person name="King R."/>
        </authorList>
    </citation>
    <scope>NUCLEOTIDE SEQUENCE</scope>
</reference>